<keyword evidence="3" id="KW-1003">Cell membrane</keyword>
<dbReference type="InterPro" id="IPR050545">
    <property type="entry name" value="Mycobact_MmpL"/>
</dbReference>
<dbReference type="Pfam" id="PF03176">
    <property type="entry name" value="MMPL"/>
    <property type="match status" value="2"/>
</dbReference>
<dbReference type="RefSeq" id="WP_085301747.1">
    <property type="nucleotide sequence ID" value="NZ_AP022594.1"/>
</dbReference>
<feature type="transmembrane region" description="Helical" evidence="7">
    <location>
        <begin position="27"/>
        <end position="46"/>
    </location>
</feature>
<evidence type="ECO:0000313" key="10">
    <source>
        <dbReference type="Proteomes" id="UP000193577"/>
    </source>
</evidence>
<feature type="transmembrane region" description="Helical" evidence="7">
    <location>
        <begin position="304"/>
        <end position="326"/>
    </location>
</feature>
<keyword evidence="4 7" id="KW-0812">Transmembrane</keyword>
<dbReference type="PANTHER" id="PTHR33406">
    <property type="entry name" value="MEMBRANE PROTEIN MJ1562-RELATED"/>
    <property type="match status" value="1"/>
</dbReference>
<keyword evidence="10" id="KW-1185">Reference proteome</keyword>
<evidence type="ECO:0000256" key="2">
    <source>
        <dbReference type="ARBA" id="ARBA00010157"/>
    </source>
</evidence>
<dbReference type="EMBL" id="NCXO01000001">
    <property type="protein sequence ID" value="OSC35995.1"/>
    <property type="molecule type" value="Genomic_DNA"/>
</dbReference>
<feature type="transmembrane region" description="Helical" evidence="7">
    <location>
        <begin position="253"/>
        <end position="277"/>
    </location>
</feature>
<dbReference type="Gene3D" id="1.20.1640.10">
    <property type="entry name" value="Multidrug efflux transporter AcrB transmembrane domain"/>
    <property type="match status" value="2"/>
</dbReference>
<dbReference type="InterPro" id="IPR000731">
    <property type="entry name" value="SSD"/>
</dbReference>
<feature type="domain" description="SSD" evidence="8">
    <location>
        <begin position="226"/>
        <end position="355"/>
    </location>
</feature>
<feature type="transmembrane region" description="Helical" evidence="7">
    <location>
        <begin position="226"/>
        <end position="247"/>
    </location>
</feature>
<feature type="transmembrane region" description="Helical" evidence="7">
    <location>
        <begin position="878"/>
        <end position="903"/>
    </location>
</feature>
<evidence type="ECO:0000259" key="8">
    <source>
        <dbReference type="PROSITE" id="PS50156"/>
    </source>
</evidence>
<dbReference type="Proteomes" id="UP000193577">
    <property type="component" value="Unassembled WGS sequence"/>
</dbReference>
<dbReference type="GO" id="GO:0005886">
    <property type="term" value="C:plasma membrane"/>
    <property type="evidence" value="ECO:0007669"/>
    <property type="project" value="UniProtKB-SubCell"/>
</dbReference>
<evidence type="ECO:0000256" key="6">
    <source>
        <dbReference type="ARBA" id="ARBA00023136"/>
    </source>
</evidence>
<evidence type="ECO:0000256" key="3">
    <source>
        <dbReference type="ARBA" id="ARBA00022475"/>
    </source>
</evidence>
<feature type="transmembrane region" description="Helical" evidence="7">
    <location>
        <begin position="909"/>
        <end position="929"/>
    </location>
</feature>
<dbReference type="PANTHER" id="PTHR33406:SF6">
    <property type="entry name" value="MEMBRANE PROTEIN YDGH-RELATED"/>
    <property type="match status" value="1"/>
</dbReference>
<dbReference type="PROSITE" id="PS50156">
    <property type="entry name" value="SSD"/>
    <property type="match status" value="1"/>
</dbReference>
<dbReference type="SUPFAM" id="SSF82866">
    <property type="entry name" value="Multidrug efflux transporter AcrB transmembrane domain"/>
    <property type="match status" value="2"/>
</dbReference>
<accession>A0AA91PHY9</accession>
<feature type="transmembrane region" description="Helical" evidence="7">
    <location>
        <begin position="950"/>
        <end position="972"/>
    </location>
</feature>
<name>A0AA91PHY9_9MYCO</name>
<proteinExistence type="inferred from homology"/>
<evidence type="ECO:0000313" key="9">
    <source>
        <dbReference type="EMBL" id="OSC35995.1"/>
    </source>
</evidence>
<dbReference type="InterPro" id="IPR004869">
    <property type="entry name" value="MMPL_dom"/>
</dbReference>
<sequence length="1028" mass="109416">MSKRRSSHARRHRLDVFTRLGTLVTRWPWLVIAGWIVLAAALPAAFPSLSELARKDPAALLPADAPSSVSADQMNDAFDESATGNTLVLVLTNRDGLTADDEQVYHRLVDRLADDITDVVQVRDFLSTPALRPALSSTDGKAWLVPVELVGELGSPRSYTATTRVTRIAETTVEDSALRVAVTGPAATVRDVGVLGALDQRRIEVAMAVMLLVILLVIYRNPVTILVPLATIGVALMTAQAVIAGFGLRGLSITAHTVALVTALVAGAGTDYAVFLISRFHDFRRASHSPDVAVRRALGGIGKVIAASAATVAITFFAMGFTRLAVVSATGVALAIAVTVCFAAAVTFLPALLVVMGRRGWVAPRTAVTGGLWRRSGARIVRHPGRYLAASLAVLVALAGLATMVDYNYDNRTALPSSAPSVHGTDVIDRHFPANSITPEFILISSPRDLRTPRALSDLEQLARRVSQLPDVEAVRGITRPTGKPLEQARLSFQAGAVGDNLHEAATTINDHAEDLDQLATAADLIADALATLTAQADETIPAVRDLIEALAYLRGTWQKAGTALEHGVDNAADATDAAAAESDDVVMLLTLMRAAGETVQQNLDGTPQDFLWMDSVLDGLNTSTVCSDEPSCARVRGWLARLVTARDEGRLDNATDAGRRLRDTPEGQRLESAVDNLRETLDDTGDTLENTGLATEDATEEGTDDDLEAIRTSTDLLATASRQVAAGVRMLVDQVTAMGLDLADVSEFLQGIKSEASAPSMSGFYIPAQYLAEQDFQQAAQFYVSPDGHTVRYAVQTGLNPFSTAAMDQVDTILATARDAQPNTTLADAEVSMNRGSVTLRDIRDYYTHDLRFIIMVTIAVVLVILSLLLRAIVAPLYLVASVVLSYLAALGIGVLVFQYLLGQPLYWALPGLAFIILVAIGADYNLLLFARLREESGRGVRTGVLRTVAATGGVITAAGVIFAASMFGMLAASLTTLVQTGFVIGVGLLLDTFLVRTLTVPAIAALLGRASWWPSRSRPTRSGALP</sequence>
<dbReference type="AlphaFoldDB" id="A0AA91PHY9"/>
<protein>
    <submittedName>
        <fullName evidence="9">MMPL family RND transporter</fullName>
    </submittedName>
</protein>
<keyword evidence="5 7" id="KW-1133">Transmembrane helix</keyword>
<comment type="subcellular location">
    <subcellularLocation>
        <location evidence="1">Cell membrane</location>
        <topology evidence="1">Multi-pass membrane protein</topology>
    </subcellularLocation>
</comment>
<feature type="transmembrane region" description="Helical" evidence="7">
    <location>
        <begin position="852"/>
        <end position="871"/>
    </location>
</feature>
<evidence type="ECO:0000256" key="1">
    <source>
        <dbReference type="ARBA" id="ARBA00004651"/>
    </source>
</evidence>
<evidence type="ECO:0000256" key="7">
    <source>
        <dbReference type="SAM" id="Phobius"/>
    </source>
</evidence>
<feature type="transmembrane region" description="Helical" evidence="7">
    <location>
        <begin position="332"/>
        <end position="355"/>
    </location>
</feature>
<comment type="similarity">
    <text evidence="2">Belongs to the resistance-nodulation-cell division (RND) (TC 2.A.6) family. MmpL subfamily.</text>
</comment>
<organism evidence="9 10">
    <name type="scientific">Mycolicibacillus koreensis</name>
    <dbReference type="NCBI Taxonomy" id="1069220"/>
    <lineage>
        <taxon>Bacteria</taxon>
        <taxon>Bacillati</taxon>
        <taxon>Actinomycetota</taxon>
        <taxon>Actinomycetes</taxon>
        <taxon>Mycobacteriales</taxon>
        <taxon>Mycobacteriaceae</taxon>
        <taxon>Mycolicibacillus</taxon>
    </lineage>
</organism>
<comment type="caution">
    <text evidence="9">The sequence shown here is derived from an EMBL/GenBank/DDBJ whole genome shotgun (WGS) entry which is preliminary data.</text>
</comment>
<feature type="transmembrane region" description="Helical" evidence="7">
    <location>
        <begin position="387"/>
        <end position="405"/>
    </location>
</feature>
<gene>
    <name evidence="9" type="ORF">B8W67_00385</name>
</gene>
<keyword evidence="6 7" id="KW-0472">Membrane</keyword>
<feature type="transmembrane region" description="Helical" evidence="7">
    <location>
        <begin position="203"/>
        <end position="219"/>
    </location>
</feature>
<evidence type="ECO:0000256" key="4">
    <source>
        <dbReference type="ARBA" id="ARBA00022692"/>
    </source>
</evidence>
<evidence type="ECO:0000256" key="5">
    <source>
        <dbReference type="ARBA" id="ARBA00022989"/>
    </source>
</evidence>
<reference evidence="9 10" key="1">
    <citation type="submission" date="2017-04" db="EMBL/GenBank/DDBJ databases">
        <title>The new phylogeny of genus Mycobacterium.</title>
        <authorList>
            <person name="Tortoli E."/>
            <person name="Trovato A."/>
            <person name="Cirillo D.M."/>
        </authorList>
    </citation>
    <scope>NUCLEOTIDE SEQUENCE [LARGE SCALE GENOMIC DNA]</scope>
    <source>
        <strain evidence="9 10">KCTC 19819</strain>
    </source>
</reference>